<dbReference type="AlphaFoldDB" id="G7KVZ2"/>
<proteinExistence type="predicted"/>
<organism evidence="2 4">
    <name type="scientific">Medicago truncatula</name>
    <name type="common">Barrel medic</name>
    <name type="synonym">Medicago tribuloides</name>
    <dbReference type="NCBI Taxonomy" id="3880"/>
    <lineage>
        <taxon>Eukaryota</taxon>
        <taxon>Viridiplantae</taxon>
        <taxon>Streptophyta</taxon>
        <taxon>Embryophyta</taxon>
        <taxon>Tracheophyta</taxon>
        <taxon>Spermatophyta</taxon>
        <taxon>Magnoliopsida</taxon>
        <taxon>eudicotyledons</taxon>
        <taxon>Gunneridae</taxon>
        <taxon>Pentapetalae</taxon>
        <taxon>rosids</taxon>
        <taxon>fabids</taxon>
        <taxon>Fabales</taxon>
        <taxon>Fabaceae</taxon>
        <taxon>Papilionoideae</taxon>
        <taxon>50 kb inversion clade</taxon>
        <taxon>NPAAA clade</taxon>
        <taxon>Hologalegina</taxon>
        <taxon>IRL clade</taxon>
        <taxon>Trifolieae</taxon>
        <taxon>Medicago</taxon>
    </lineage>
</organism>
<gene>
    <name evidence="2" type="ordered locus">MTR_7g071830</name>
</gene>
<sequence>MPKRKTDDKENGREIYMRQKATLRWCKVFTKEISGCSWSKRRDKSKENREPSRSPFGSGLNEILTALTQNDGGRGIRFLERERGEKADRRKCPSERKFLCPNPTCKCFWEVVANAEKIEDPPLLRSKNINST</sequence>
<dbReference type="EMBL" id="CM001223">
    <property type="protein sequence ID" value="AES79728.1"/>
    <property type="molecule type" value="Genomic_DNA"/>
</dbReference>
<name>G7KVZ2_MEDTR</name>
<evidence type="ECO:0000313" key="2">
    <source>
        <dbReference type="EMBL" id="AES79728.1"/>
    </source>
</evidence>
<feature type="region of interest" description="Disordered" evidence="1">
    <location>
        <begin position="39"/>
        <end position="61"/>
    </location>
</feature>
<keyword evidence="4" id="KW-1185">Reference proteome</keyword>
<evidence type="ECO:0000313" key="4">
    <source>
        <dbReference type="Proteomes" id="UP000002051"/>
    </source>
</evidence>
<dbReference type="Proteomes" id="UP000002051">
    <property type="component" value="Unassembled WGS sequence"/>
</dbReference>
<reference evidence="3" key="3">
    <citation type="submission" date="2015-04" db="UniProtKB">
        <authorList>
            <consortium name="EnsemblPlants"/>
        </authorList>
    </citation>
    <scope>IDENTIFICATION</scope>
    <source>
        <strain evidence="3">cv. Jemalong A17</strain>
    </source>
</reference>
<accession>G7KVZ2</accession>
<dbReference type="PaxDb" id="3880-AES79728"/>
<dbReference type="HOGENOM" id="CLU_1920231_0_0_1"/>
<reference evidence="2 4" key="1">
    <citation type="journal article" date="2011" name="Nature">
        <title>The Medicago genome provides insight into the evolution of rhizobial symbioses.</title>
        <authorList>
            <person name="Young N.D."/>
            <person name="Debelle F."/>
            <person name="Oldroyd G.E."/>
            <person name="Geurts R."/>
            <person name="Cannon S.B."/>
            <person name="Udvardi M.K."/>
            <person name="Benedito V.A."/>
            <person name="Mayer K.F."/>
            <person name="Gouzy J."/>
            <person name="Schoof H."/>
            <person name="Van de Peer Y."/>
            <person name="Proost S."/>
            <person name="Cook D.R."/>
            <person name="Meyers B.C."/>
            <person name="Spannagl M."/>
            <person name="Cheung F."/>
            <person name="De Mita S."/>
            <person name="Krishnakumar V."/>
            <person name="Gundlach H."/>
            <person name="Zhou S."/>
            <person name="Mudge J."/>
            <person name="Bharti A.K."/>
            <person name="Murray J.D."/>
            <person name="Naoumkina M.A."/>
            <person name="Rosen B."/>
            <person name="Silverstein K.A."/>
            <person name="Tang H."/>
            <person name="Rombauts S."/>
            <person name="Zhao P.X."/>
            <person name="Zhou P."/>
            <person name="Barbe V."/>
            <person name="Bardou P."/>
            <person name="Bechner M."/>
            <person name="Bellec A."/>
            <person name="Berger A."/>
            <person name="Berges H."/>
            <person name="Bidwell S."/>
            <person name="Bisseling T."/>
            <person name="Choisne N."/>
            <person name="Couloux A."/>
            <person name="Denny R."/>
            <person name="Deshpande S."/>
            <person name="Dai X."/>
            <person name="Doyle J.J."/>
            <person name="Dudez A.M."/>
            <person name="Farmer A.D."/>
            <person name="Fouteau S."/>
            <person name="Franken C."/>
            <person name="Gibelin C."/>
            <person name="Gish J."/>
            <person name="Goldstein S."/>
            <person name="Gonzalez A.J."/>
            <person name="Green P.J."/>
            <person name="Hallab A."/>
            <person name="Hartog M."/>
            <person name="Hua A."/>
            <person name="Humphray S.J."/>
            <person name="Jeong D.H."/>
            <person name="Jing Y."/>
            <person name="Jocker A."/>
            <person name="Kenton S.M."/>
            <person name="Kim D.J."/>
            <person name="Klee K."/>
            <person name="Lai H."/>
            <person name="Lang C."/>
            <person name="Lin S."/>
            <person name="Macmil S.L."/>
            <person name="Magdelenat G."/>
            <person name="Matthews L."/>
            <person name="McCorrison J."/>
            <person name="Monaghan E.L."/>
            <person name="Mun J.H."/>
            <person name="Najar F.Z."/>
            <person name="Nicholson C."/>
            <person name="Noirot C."/>
            <person name="O'Bleness M."/>
            <person name="Paule C.R."/>
            <person name="Poulain J."/>
            <person name="Prion F."/>
            <person name="Qin B."/>
            <person name="Qu C."/>
            <person name="Retzel E.F."/>
            <person name="Riddle C."/>
            <person name="Sallet E."/>
            <person name="Samain S."/>
            <person name="Samson N."/>
            <person name="Sanders I."/>
            <person name="Saurat O."/>
            <person name="Scarpelli C."/>
            <person name="Schiex T."/>
            <person name="Segurens B."/>
            <person name="Severin A.J."/>
            <person name="Sherrier D.J."/>
            <person name="Shi R."/>
            <person name="Sims S."/>
            <person name="Singer S.R."/>
            <person name="Sinharoy S."/>
            <person name="Sterck L."/>
            <person name="Viollet A."/>
            <person name="Wang B.B."/>
            <person name="Wang K."/>
            <person name="Wang M."/>
            <person name="Wang X."/>
            <person name="Warfsmann J."/>
            <person name="Weissenbach J."/>
            <person name="White D.D."/>
            <person name="White J.D."/>
            <person name="Wiley G.B."/>
            <person name="Wincker P."/>
            <person name="Xing Y."/>
            <person name="Yang L."/>
            <person name="Yao Z."/>
            <person name="Ying F."/>
            <person name="Zhai J."/>
            <person name="Zhou L."/>
            <person name="Zuber A."/>
            <person name="Denarie J."/>
            <person name="Dixon R.A."/>
            <person name="May G.D."/>
            <person name="Schwartz D.C."/>
            <person name="Rogers J."/>
            <person name="Quetier F."/>
            <person name="Town C.D."/>
            <person name="Roe B.A."/>
        </authorList>
    </citation>
    <scope>NUCLEOTIDE SEQUENCE [LARGE SCALE GENOMIC DNA]</scope>
    <source>
        <strain evidence="2">A17</strain>
        <strain evidence="3 4">cv. Jemalong A17</strain>
    </source>
</reference>
<reference evidence="2 4" key="2">
    <citation type="journal article" date="2014" name="BMC Genomics">
        <title>An improved genome release (version Mt4.0) for the model legume Medicago truncatula.</title>
        <authorList>
            <person name="Tang H."/>
            <person name="Krishnakumar V."/>
            <person name="Bidwell S."/>
            <person name="Rosen B."/>
            <person name="Chan A."/>
            <person name="Zhou S."/>
            <person name="Gentzbittel L."/>
            <person name="Childs K.L."/>
            <person name="Yandell M."/>
            <person name="Gundlach H."/>
            <person name="Mayer K.F."/>
            <person name="Schwartz D.C."/>
            <person name="Town C.D."/>
        </authorList>
    </citation>
    <scope>GENOME REANNOTATION</scope>
    <source>
        <strain evidence="3 4">cv. Jemalong A17</strain>
    </source>
</reference>
<protein>
    <submittedName>
        <fullName evidence="2 3">Uncharacterized protein</fullName>
    </submittedName>
</protein>
<dbReference type="EnsemblPlants" id="AES79728">
    <property type="protein sequence ID" value="AES79728"/>
    <property type="gene ID" value="MTR_7g071830"/>
</dbReference>
<evidence type="ECO:0000256" key="1">
    <source>
        <dbReference type="SAM" id="MobiDB-lite"/>
    </source>
</evidence>
<evidence type="ECO:0000313" key="3">
    <source>
        <dbReference type="EnsemblPlants" id="AES79728"/>
    </source>
</evidence>